<reference evidence="6 7" key="1">
    <citation type="journal article" date="2015" name="BMC Genomics">
        <title>Gene expression during zombie ant biting behavior reflects the complexity underlying fungal parasitic behavioral manipulation.</title>
        <authorList>
            <person name="de Bekker C."/>
            <person name="Ohm R.A."/>
            <person name="Loreto R.G."/>
            <person name="Sebastian A."/>
            <person name="Albert I."/>
            <person name="Merrow M."/>
            <person name="Brachmann A."/>
            <person name="Hughes D.P."/>
        </authorList>
    </citation>
    <scope>NUCLEOTIDE SEQUENCE [LARGE SCALE GENOMIC DNA]</scope>
    <source>
        <strain evidence="6 7">SC16a</strain>
    </source>
</reference>
<name>A0A2A9P7D5_OPHUN</name>
<dbReference type="OrthoDB" id="5393181at2759"/>
<feature type="transmembrane region" description="Helical" evidence="5">
    <location>
        <begin position="169"/>
        <end position="190"/>
    </location>
</feature>
<keyword evidence="1 5" id="KW-0812">Transmembrane</keyword>
<comment type="caution">
    <text evidence="6">The sequence shown here is derived from an EMBL/GenBank/DDBJ whole genome shotgun (WGS) entry which is preliminary data.</text>
</comment>
<protein>
    <submittedName>
        <fullName evidence="6">Uncharacterized protein</fullName>
    </submittedName>
</protein>
<keyword evidence="3 5" id="KW-0472">Membrane</keyword>
<evidence type="ECO:0000256" key="4">
    <source>
        <dbReference type="SAM" id="MobiDB-lite"/>
    </source>
</evidence>
<evidence type="ECO:0000313" key="7">
    <source>
        <dbReference type="Proteomes" id="UP000037136"/>
    </source>
</evidence>
<organism evidence="6 7">
    <name type="scientific">Ophiocordyceps unilateralis</name>
    <name type="common">Zombie-ant fungus</name>
    <name type="synonym">Torrubia unilateralis</name>
    <dbReference type="NCBI Taxonomy" id="268505"/>
    <lineage>
        <taxon>Eukaryota</taxon>
        <taxon>Fungi</taxon>
        <taxon>Dikarya</taxon>
        <taxon>Ascomycota</taxon>
        <taxon>Pezizomycotina</taxon>
        <taxon>Sordariomycetes</taxon>
        <taxon>Hypocreomycetidae</taxon>
        <taxon>Hypocreales</taxon>
        <taxon>Ophiocordycipitaceae</taxon>
        <taxon>Ophiocordyceps</taxon>
    </lineage>
</organism>
<accession>A0A2A9P7D5</accession>
<evidence type="ECO:0000256" key="1">
    <source>
        <dbReference type="ARBA" id="ARBA00022692"/>
    </source>
</evidence>
<keyword evidence="7" id="KW-1185">Reference proteome</keyword>
<dbReference type="AlphaFoldDB" id="A0A2A9P7D5"/>
<dbReference type="GO" id="GO:0006890">
    <property type="term" value="P:retrograde vesicle-mediated transport, Golgi to endoplasmic reticulum"/>
    <property type="evidence" value="ECO:0007669"/>
    <property type="project" value="TreeGrafter"/>
</dbReference>
<dbReference type="InterPro" id="IPR028143">
    <property type="entry name" value="Get2/sif1"/>
</dbReference>
<reference evidence="6 7" key="2">
    <citation type="journal article" date="2017" name="Sci. Rep.">
        <title>Ant-infecting Ophiocordyceps genomes reveal a high diversity of potential behavioral manipulation genes and a possible major role for enterotoxins.</title>
        <authorList>
            <person name="de Bekker C."/>
            <person name="Ohm R.A."/>
            <person name="Evans H.C."/>
            <person name="Brachmann A."/>
            <person name="Hughes D.P."/>
        </authorList>
    </citation>
    <scope>NUCLEOTIDE SEQUENCE [LARGE SCALE GENOMIC DNA]</scope>
    <source>
        <strain evidence="6 7">SC16a</strain>
    </source>
</reference>
<dbReference type="PANTHER" id="PTHR28263">
    <property type="entry name" value="GOLGI TO ER TRAFFIC PROTEIN 2"/>
    <property type="match status" value="1"/>
</dbReference>
<dbReference type="Proteomes" id="UP000037136">
    <property type="component" value="Unassembled WGS sequence"/>
</dbReference>
<evidence type="ECO:0000256" key="5">
    <source>
        <dbReference type="SAM" id="Phobius"/>
    </source>
</evidence>
<keyword evidence="2 5" id="KW-1133">Transmembrane helix</keyword>
<dbReference type="STRING" id="268505.A0A2A9P7D5"/>
<feature type="transmembrane region" description="Helical" evidence="5">
    <location>
        <begin position="67"/>
        <end position="93"/>
    </location>
</feature>
<feature type="region of interest" description="Disordered" evidence="4">
    <location>
        <begin position="1"/>
        <end position="26"/>
    </location>
</feature>
<dbReference type="PANTHER" id="PTHR28263:SF1">
    <property type="entry name" value="GOLGI TO ER TRAFFIC PROTEIN 2"/>
    <property type="match status" value="1"/>
</dbReference>
<proteinExistence type="predicted"/>
<dbReference type="Pfam" id="PF08690">
    <property type="entry name" value="GET2"/>
    <property type="match status" value="1"/>
</dbReference>
<sequence>MLGLDRDATASPGAGPSDDDPLMKMMSQMMSGFGGGSSSPFAGMPFPQPPPQQQVPRSDGYTLFFRLLHALLGLGLGLYLTSVLLAPPLFTGTRAQREQQSFAASTADEERRKLVFFWVFATGEAVLLSSRFFLDKARQPPPGLLWTAVGFLPEPLKGYVSIVLRYGQFFMTVRADVLACVFVLGAACWYRT</sequence>
<feature type="transmembrane region" description="Helical" evidence="5">
    <location>
        <begin position="114"/>
        <end position="134"/>
    </location>
</feature>
<dbReference type="EMBL" id="LAZP02000513">
    <property type="protein sequence ID" value="PFH56770.1"/>
    <property type="molecule type" value="Genomic_DNA"/>
</dbReference>
<evidence type="ECO:0000256" key="3">
    <source>
        <dbReference type="ARBA" id="ARBA00023136"/>
    </source>
</evidence>
<evidence type="ECO:0000256" key="2">
    <source>
        <dbReference type="ARBA" id="ARBA00022989"/>
    </source>
</evidence>
<gene>
    <name evidence="6" type="ORF">XA68_16030</name>
</gene>
<evidence type="ECO:0000313" key="6">
    <source>
        <dbReference type="EMBL" id="PFH56770.1"/>
    </source>
</evidence>